<feature type="transmembrane region" description="Helical" evidence="1">
    <location>
        <begin position="132"/>
        <end position="150"/>
    </location>
</feature>
<gene>
    <name evidence="2" type="ORF">EJN92_12405</name>
</gene>
<dbReference type="Proteomes" id="UP000275663">
    <property type="component" value="Chromosome"/>
</dbReference>
<keyword evidence="3" id="KW-1185">Reference proteome</keyword>
<name>A0A3S9HKU6_9BURK</name>
<protein>
    <submittedName>
        <fullName evidence="2">DUF3429 domain-containing protein</fullName>
    </submittedName>
</protein>
<accession>A0A3S9HKU6</accession>
<proteinExistence type="predicted"/>
<dbReference type="EMBL" id="CP034464">
    <property type="protein sequence ID" value="AZP12732.1"/>
    <property type="molecule type" value="Genomic_DNA"/>
</dbReference>
<sequence length="152" mass="17017">MNQLDQQLANRLGFFGLVPFVFLTLACWIVHPDWLGYFIKGQLSYGIAILSFLGGLHWGLALLSGPRPAGEIKQSLLWGVTPSIIAWCSMTMISMGIGFLVQIIGFVVAYQVDKRLYARYELPDWFLVLRLRLTRVVVTALALTFVAANLRA</sequence>
<dbReference type="PANTHER" id="PTHR15887">
    <property type="entry name" value="TRANSMEMBRANE PROTEIN 69"/>
    <property type="match status" value="1"/>
</dbReference>
<dbReference type="OrthoDB" id="8591832at2"/>
<dbReference type="KEGG" id="upv:EJN92_12405"/>
<dbReference type="AlphaFoldDB" id="A0A3S9HKU6"/>
<keyword evidence="1" id="KW-0472">Membrane</keyword>
<evidence type="ECO:0000313" key="2">
    <source>
        <dbReference type="EMBL" id="AZP12732.1"/>
    </source>
</evidence>
<dbReference type="RefSeq" id="WP_126128111.1">
    <property type="nucleotide sequence ID" value="NZ_CP034464.1"/>
</dbReference>
<organism evidence="2 3">
    <name type="scientific">Undibacterium parvum</name>
    <dbReference type="NCBI Taxonomy" id="401471"/>
    <lineage>
        <taxon>Bacteria</taxon>
        <taxon>Pseudomonadati</taxon>
        <taxon>Pseudomonadota</taxon>
        <taxon>Betaproteobacteria</taxon>
        <taxon>Burkholderiales</taxon>
        <taxon>Oxalobacteraceae</taxon>
        <taxon>Undibacterium</taxon>
    </lineage>
</organism>
<keyword evidence="1" id="KW-1133">Transmembrane helix</keyword>
<reference evidence="2 3" key="1">
    <citation type="journal article" date="2011" name="Int. J. Syst. Evol. Microbiol.">
        <title>Description of Undibacterium oligocarboniphilum sp. nov., isolated from purified water, and Undibacterium pigrum strain CCUG 49012 as the type strain of Undibacterium parvum sp. nov., and emended descriptions of the genus Undibacterium and the species Undibacterium pigrum.</title>
        <authorList>
            <person name="Eder W."/>
            <person name="Wanner G."/>
            <person name="Ludwig W."/>
            <person name="Busse H.J."/>
            <person name="Ziemke-Kageler F."/>
            <person name="Lang E."/>
        </authorList>
    </citation>
    <scope>NUCLEOTIDE SEQUENCE [LARGE SCALE GENOMIC DNA]</scope>
    <source>
        <strain evidence="2 3">DSM 23061</strain>
    </source>
</reference>
<evidence type="ECO:0000256" key="1">
    <source>
        <dbReference type="SAM" id="Phobius"/>
    </source>
</evidence>
<evidence type="ECO:0000313" key="3">
    <source>
        <dbReference type="Proteomes" id="UP000275663"/>
    </source>
</evidence>
<feature type="transmembrane region" description="Helical" evidence="1">
    <location>
        <begin position="84"/>
        <end position="112"/>
    </location>
</feature>
<feature type="transmembrane region" description="Helical" evidence="1">
    <location>
        <begin position="12"/>
        <end position="31"/>
    </location>
</feature>
<keyword evidence="1" id="KW-0812">Transmembrane</keyword>
<dbReference type="PANTHER" id="PTHR15887:SF1">
    <property type="entry name" value="TRANSMEMBRANE PROTEIN 69"/>
    <property type="match status" value="1"/>
</dbReference>
<dbReference type="InterPro" id="IPR021836">
    <property type="entry name" value="DUF3429"/>
</dbReference>
<dbReference type="Pfam" id="PF11911">
    <property type="entry name" value="DUF3429"/>
    <property type="match status" value="1"/>
</dbReference>
<feature type="transmembrane region" description="Helical" evidence="1">
    <location>
        <begin position="43"/>
        <end position="63"/>
    </location>
</feature>